<gene>
    <name evidence="1" type="ORF">C5O19_15100</name>
</gene>
<dbReference type="OrthoDB" id="9788127at2"/>
<dbReference type="GO" id="GO:0016740">
    <property type="term" value="F:transferase activity"/>
    <property type="evidence" value="ECO:0007669"/>
    <property type="project" value="UniProtKB-KW"/>
</dbReference>
<sequence length="148" mass="16097">MSLKSTIEAQIKSAMLAKNQARLLALRAIKSAILLEETAGTAHELTPEQETKILMKAVKQRKDSAETYVSNGRQELADKEYSEIAVIEEFLPKMLTEEELKARLQEIITRLGASGPSDLGKVMGVATKELAGLAEGKTISATVKQLLS</sequence>
<comment type="caution">
    <text evidence="1">The sequence shown here is derived from an EMBL/GenBank/DDBJ whole genome shotgun (WGS) entry which is preliminary data.</text>
</comment>
<dbReference type="InterPro" id="IPR042184">
    <property type="entry name" value="YqeY/Aim41_N"/>
</dbReference>
<dbReference type="InterPro" id="IPR019004">
    <property type="entry name" value="YqeY/Aim41"/>
</dbReference>
<keyword evidence="1" id="KW-0808">Transferase</keyword>
<dbReference type="Proteomes" id="UP000239590">
    <property type="component" value="Unassembled WGS sequence"/>
</dbReference>
<accession>A0A2S7IT56</accession>
<dbReference type="Pfam" id="PF09424">
    <property type="entry name" value="YqeY"/>
    <property type="match status" value="1"/>
</dbReference>
<proteinExistence type="predicted"/>
<dbReference type="EMBL" id="PTRA01000001">
    <property type="protein sequence ID" value="PQA60885.1"/>
    <property type="molecule type" value="Genomic_DNA"/>
</dbReference>
<dbReference type="SUPFAM" id="SSF89095">
    <property type="entry name" value="GatB/YqeY motif"/>
    <property type="match status" value="1"/>
</dbReference>
<name>A0A2S7IT56_9BACT</name>
<organism evidence="1 2">
    <name type="scientific">Siphonobacter curvatus</name>
    <dbReference type="NCBI Taxonomy" id="2094562"/>
    <lineage>
        <taxon>Bacteria</taxon>
        <taxon>Pseudomonadati</taxon>
        <taxon>Bacteroidota</taxon>
        <taxon>Cytophagia</taxon>
        <taxon>Cytophagales</taxon>
        <taxon>Cytophagaceae</taxon>
        <taxon>Siphonobacter</taxon>
    </lineage>
</organism>
<dbReference type="AlphaFoldDB" id="A0A2S7IT56"/>
<dbReference type="InterPro" id="IPR023168">
    <property type="entry name" value="GatB_Yqey_C_2"/>
</dbReference>
<dbReference type="InterPro" id="IPR003789">
    <property type="entry name" value="Asn/Gln_tRNA_amidoTrase-B-like"/>
</dbReference>
<keyword evidence="2" id="KW-1185">Reference proteome</keyword>
<evidence type="ECO:0000313" key="2">
    <source>
        <dbReference type="Proteomes" id="UP000239590"/>
    </source>
</evidence>
<evidence type="ECO:0000313" key="1">
    <source>
        <dbReference type="EMBL" id="PQA60885.1"/>
    </source>
</evidence>
<dbReference type="GO" id="GO:0016884">
    <property type="term" value="F:carbon-nitrogen ligase activity, with glutamine as amido-N-donor"/>
    <property type="evidence" value="ECO:0007669"/>
    <property type="project" value="InterPro"/>
</dbReference>
<dbReference type="Gene3D" id="1.10.10.410">
    <property type="match status" value="1"/>
</dbReference>
<protein>
    <submittedName>
        <fullName evidence="1">Glutamyl-tRNA amidotransferase</fullName>
    </submittedName>
</protein>
<dbReference type="PANTHER" id="PTHR28055:SF1">
    <property type="entry name" value="ALTERED INHERITANCE OF MITOCHONDRIA PROTEIN 41, MITOCHONDRIAL"/>
    <property type="match status" value="1"/>
</dbReference>
<reference evidence="2" key="1">
    <citation type="submission" date="2018-02" db="EMBL/GenBank/DDBJ databases">
        <title>Genome sequencing of Solimonas sp. HR-BB.</title>
        <authorList>
            <person name="Lee Y."/>
            <person name="Jeon C.O."/>
        </authorList>
    </citation>
    <scope>NUCLEOTIDE SEQUENCE [LARGE SCALE GENOMIC DNA]</scope>
    <source>
        <strain evidence="2">HR-U</strain>
    </source>
</reference>
<dbReference type="RefSeq" id="WP_104713647.1">
    <property type="nucleotide sequence ID" value="NZ_PTRA01000001.1"/>
</dbReference>
<dbReference type="PANTHER" id="PTHR28055">
    <property type="entry name" value="ALTERED INHERITANCE OF MITOCHONDRIA PROTEIN 41, MITOCHONDRIAL"/>
    <property type="match status" value="1"/>
</dbReference>
<dbReference type="Gene3D" id="1.10.1510.10">
    <property type="entry name" value="Uncharacterised protein YqeY/AIM41 PF09424, N-terminal domain"/>
    <property type="match status" value="1"/>
</dbReference>